<dbReference type="Gene3D" id="1.10.275.10">
    <property type="entry name" value="Fumarase/aspartase (N-terminal domain)"/>
    <property type="match status" value="1"/>
</dbReference>
<accession>A0A4P6LZC9</accession>
<dbReference type="PANTHER" id="PTHR10362">
    <property type="entry name" value="HISTIDINE AMMONIA-LYASE"/>
    <property type="match status" value="1"/>
</dbReference>
<dbReference type="RefSeq" id="WP_243126084.1">
    <property type="nucleotide sequence ID" value="NZ_CP035945.1"/>
</dbReference>
<proteinExistence type="predicted"/>
<dbReference type="AlphaFoldDB" id="A0A4P6LZC9"/>
<dbReference type="EMBL" id="CP035945">
    <property type="protein sequence ID" value="QBE96620.1"/>
    <property type="molecule type" value="Genomic_DNA"/>
</dbReference>
<dbReference type="EC" id="4.3.1.3" evidence="2"/>
<dbReference type="InterPro" id="IPR008948">
    <property type="entry name" value="L-Aspartase-like"/>
</dbReference>
<evidence type="ECO:0000313" key="2">
    <source>
        <dbReference type="EMBL" id="QBE96620.1"/>
    </source>
</evidence>
<sequence length="512" mass="56074">MLLQYSIYKGDEEIIVLTGDSLTPDMVEAIAAGRQKVSVEETLWKKLEEARSLVFELSGRGIPIYGCNTGVGWNKDKKVTKEFITGFNNSMLHSHAVGVGPYAPVEVVRAVMAVRLNGFLNLCTGISPGIVRMYQEFLNREIHPLMPVRGSVGQADIGNLSHIALAVTGEGCAEYHGEILPVSRILKQEGLKPAVPAEKDGLAMISSNALSAGWACLVLSRAEKILTAADVISCMSLEGFGGNTSQLRTEAAKKRKYEGQIETAKAMNGYLKGSFLYEADSSRPLQDPLCYRSTSQVHGAVRDALYYAEKELSIQINSSDDNPCLLQEERDITPSANFEPLAWVLPLEMLSIAFSHISKASCLRSIKLANPAFTRLTRNLSPQESVIAFSTIQKTFTALDAEIRSLANPVSMDTLPLAGEIEDRSTNAPLVVGRLEKILDDLCYILGIELMLAGQAMNLRKGKILGEVTGRGLAVLREKIPFYDKDDRVLTEDIEAVCEMIKEGTFLRKLNI</sequence>
<dbReference type="InterPro" id="IPR001106">
    <property type="entry name" value="Aromatic_Lyase"/>
</dbReference>
<dbReference type="CDD" id="cd00332">
    <property type="entry name" value="PAL-HAL"/>
    <property type="match status" value="1"/>
</dbReference>
<organism evidence="2 3">
    <name type="scientific">Blautia producta</name>
    <dbReference type="NCBI Taxonomy" id="33035"/>
    <lineage>
        <taxon>Bacteria</taxon>
        <taxon>Bacillati</taxon>
        <taxon>Bacillota</taxon>
        <taxon>Clostridia</taxon>
        <taxon>Lachnospirales</taxon>
        <taxon>Lachnospiraceae</taxon>
        <taxon>Blautia</taxon>
    </lineage>
</organism>
<gene>
    <name evidence="2" type="primary">hutH_1</name>
    <name evidence="2" type="ORF">PMF13cell1_02167</name>
</gene>
<evidence type="ECO:0000313" key="3">
    <source>
        <dbReference type="Proteomes" id="UP000289794"/>
    </source>
</evidence>
<dbReference type="SUPFAM" id="SSF48557">
    <property type="entry name" value="L-aspartase-like"/>
    <property type="match status" value="1"/>
</dbReference>
<keyword evidence="1 2" id="KW-0456">Lyase</keyword>
<evidence type="ECO:0000256" key="1">
    <source>
        <dbReference type="ARBA" id="ARBA00023239"/>
    </source>
</evidence>
<name>A0A4P6LZC9_9FIRM</name>
<dbReference type="InterPro" id="IPR024083">
    <property type="entry name" value="Fumarase/histidase_N"/>
</dbReference>
<dbReference type="GO" id="GO:0004397">
    <property type="term" value="F:histidine ammonia-lyase activity"/>
    <property type="evidence" value="ECO:0007669"/>
    <property type="project" value="UniProtKB-EC"/>
</dbReference>
<protein>
    <submittedName>
        <fullName evidence="2">Histidine ammonia-lyase</fullName>
        <ecNumber evidence="2">4.3.1.3</ecNumber>
    </submittedName>
</protein>
<dbReference type="Proteomes" id="UP000289794">
    <property type="component" value="Chromosome"/>
</dbReference>
<reference evidence="2 3" key="1">
    <citation type="submission" date="2019-01" db="EMBL/GenBank/DDBJ databases">
        <title>PMF-metabolizing Aryl O-demethylase.</title>
        <authorList>
            <person name="Kim M."/>
        </authorList>
    </citation>
    <scope>NUCLEOTIDE SEQUENCE [LARGE SCALE GENOMIC DNA]</scope>
    <source>
        <strain evidence="2 3">PMF1</strain>
    </source>
</reference>
<dbReference type="KEGG" id="bpro:PMF13cell1_02167"/>
<dbReference type="Gene3D" id="1.20.200.10">
    <property type="entry name" value="Fumarase/aspartase (Central domain)"/>
    <property type="match status" value="1"/>
</dbReference>
<dbReference type="Pfam" id="PF00221">
    <property type="entry name" value="Lyase_aromatic"/>
    <property type="match status" value="1"/>
</dbReference>